<reference evidence="3 4" key="2">
    <citation type="submission" date="2024-07" db="EMBL/GenBank/DDBJ databases">
        <authorList>
            <person name="Akdeniz Z."/>
        </authorList>
    </citation>
    <scope>NUCLEOTIDE SEQUENCE [LARGE SCALE GENOMIC DNA]</scope>
</reference>
<feature type="transmembrane region" description="Helical" evidence="1">
    <location>
        <begin position="12"/>
        <end position="35"/>
    </location>
</feature>
<evidence type="ECO:0000313" key="3">
    <source>
        <dbReference type="EMBL" id="CAL6003109.1"/>
    </source>
</evidence>
<dbReference type="Proteomes" id="UP001642409">
    <property type="component" value="Unassembled WGS sequence"/>
</dbReference>
<protein>
    <submittedName>
        <fullName evidence="3">Hypothetical_protein</fullName>
    </submittedName>
</protein>
<proteinExistence type="predicted"/>
<dbReference type="EMBL" id="CAXDID020000046">
    <property type="protein sequence ID" value="CAL6003109.1"/>
    <property type="molecule type" value="Genomic_DNA"/>
</dbReference>
<reference evidence="2" key="1">
    <citation type="submission" date="2023-06" db="EMBL/GenBank/DDBJ databases">
        <authorList>
            <person name="Kurt Z."/>
        </authorList>
    </citation>
    <scope>NUCLEOTIDE SEQUENCE</scope>
</reference>
<sequence>MAKKNEYCCVMFWFCILFLSLFGGGIGLSVVPIEVDRPIYRVYNGQLNIDYDRQFFYTYLDVGVTLIIIGAFGFIITCCFACILKNRNSYETQPLIDAPMYVQQPQQQQRSSLSSCFSSCKKKQYGQAFVQAGQFVQQVQQQYGHVQVTQQQQINPIINQQDYQPPTHVQLPSSM</sequence>
<name>A0AA86NXT5_9EUKA</name>
<keyword evidence="1" id="KW-0472">Membrane</keyword>
<comment type="caution">
    <text evidence="2">The sequence shown here is derived from an EMBL/GenBank/DDBJ whole genome shotgun (WGS) entry which is preliminary data.</text>
</comment>
<keyword evidence="4" id="KW-1185">Reference proteome</keyword>
<keyword evidence="1" id="KW-1133">Transmembrane helix</keyword>
<keyword evidence="1" id="KW-0812">Transmembrane</keyword>
<accession>A0AA86NXT5</accession>
<dbReference type="EMBL" id="CATOUU010000369">
    <property type="protein sequence ID" value="CAI9926661.1"/>
    <property type="molecule type" value="Genomic_DNA"/>
</dbReference>
<evidence type="ECO:0000313" key="4">
    <source>
        <dbReference type="Proteomes" id="UP001642409"/>
    </source>
</evidence>
<dbReference type="AlphaFoldDB" id="A0AA86NXT5"/>
<evidence type="ECO:0000256" key="1">
    <source>
        <dbReference type="SAM" id="Phobius"/>
    </source>
</evidence>
<evidence type="ECO:0000313" key="2">
    <source>
        <dbReference type="EMBL" id="CAI9926661.1"/>
    </source>
</evidence>
<feature type="transmembrane region" description="Helical" evidence="1">
    <location>
        <begin position="55"/>
        <end position="84"/>
    </location>
</feature>
<organism evidence="2">
    <name type="scientific">Hexamita inflata</name>
    <dbReference type="NCBI Taxonomy" id="28002"/>
    <lineage>
        <taxon>Eukaryota</taxon>
        <taxon>Metamonada</taxon>
        <taxon>Diplomonadida</taxon>
        <taxon>Hexamitidae</taxon>
        <taxon>Hexamitinae</taxon>
        <taxon>Hexamita</taxon>
    </lineage>
</organism>
<gene>
    <name evidence="2" type="ORF">HINF_LOCUS14306</name>
    <name evidence="3" type="ORF">HINF_LOCUS18248</name>
</gene>